<keyword evidence="1" id="KW-0812">Transmembrane</keyword>
<proteinExistence type="predicted"/>
<dbReference type="InterPro" id="IPR007403">
    <property type="entry name" value="DUF456"/>
</dbReference>
<dbReference type="EMBL" id="CP079216">
    <property type="protein sequence ID" value="QXT63161.1"/>
    <property type="molecule type" value="Genomic_DNA"/>
</dbReference>
<feature type="transmembrane region" description="Helical" evidence="1">
    <location>
        <begin position="81"/>
        <end position="112"/>
    </location>
</feature>
<dbReference type="Proteomes" id="UP000824504">
    <property type="component" value="Chromosome"/>
</dbReference>
<feature type="transmembrane region" description="Helical" evidence="1">
    <location>
        <begin position="132"/>
        <end position="158"/>
    </location>
</feature>
<dbReference type="Pfam" id="PF04306">
    <property type="entry name" value="DUF456"/>
    <property type="match status" value="1"/>
</dbReference>
<evidence type="ECO:0000256" key="1">
    <source>
        <dbReference type="SAM" id="Phobius"/>
    </source>
</evidence>
<accession>A0ABX8SIJ5</accession>
<evidence type="ECO:0000313" key="3">
    <source>
        <dbReference type="Proteomes" id="UP000824504"/>
    </source>
</evidence>
<sequence length="160" mass="16448">MEFLVAIAAILLALAGLVGIVFPVLPGSLLVGAGALVWAVWGGSSWGWIAFGFAVTLLAIGAGSSWLLTGRSLREREVPGWPVTVGIVVGIVGVFVLPGFGLPIGFAVGLLLAEWWRLRDLPQAASTSWATIKALGVGILVELGCAMLATSILAISIITS</sequence>
<organism evidence="2 3">
    <name type="scientific">Tessaracoccus palaemonis</name>
    <dbReference type="NCBI Taxonomy" id="2829499"/>
    <lineage>
        <taxon>Bacteria</taxon>
        <taxon>Bacillati</taxon>
        <taxon>Actinomycetota</taxon>
        <taxon>Actinomycetes</taxon>
        <taxon>Propionibacteriales</taxon>
        <taxon>Propionibacteriaceae</taxon>
        <taxon>Tessaracoccus</taxon>
    </lineage>
</organism>
<dbReference type="RefSeq" id="WP_219082797.1">
    <property type="nucleotide sequence ID" value="NZ_CP079216.1"/>
</dbReference>
<protein>
    <submittedName>
        <fullName evidence="2">DUF456 domain-containing protein</fullName>
    </submittedName>
</protein>
<keyword evidence="1" id="KW-0472">Membrane</keyword>
<keyword evidence="1" id="KW-1133">Transmembrane helix</keyword>
<feature type="transmembrane region" description="Helical" evidence="1">
    <location>
        <begin position="49"/>
        <end position="69"/>
    </location>
</feature>
<keyword evidence="3" id="KW-1185">Reference proteome</keyword>
<gene>
    <name evidence="2" type="ORF">KDB89_01345</name>
</gene>
<reference evidence="2 3" key="1">
    <citation type="submission" date="2021-07" db="EMBL/GenBank/DDBJ databases">
        <title>complete genome sequencing of Tessaracoccus sp.J1M15.</title>
        <authorList>
            <person name="Bae J.-W."/>
            <person name="Kim D.-y."/>
        </authorList>
    </citation>
    <scope>NUCLEOTIDE SEQUENCE [LARGE SCALE GENOMIC DNA]</scope>
    <source>
        <strain evidence="2 3">J1M15</strain>
    </source>
</reference>
<evidence type="ECO:0000313" key="2">
    <source>
        <dbReference type="EMBL" id="QXT63161.1"/>
    </source>
</evidence>
<name>A0ABX8SIJ5_9ACTN</name>